<comment type="caution">
    <text evidence="2">The sequence shown here is derived from an EMBL/GenBank/DDBJ whole genome shotgun (WGS) entry which is preliminary data.</text>
</comment>
<evidence type="ECO:0000313" key="3">
    <source>
        <dbReference type="Proteomes" id="UP000256900"/>
    </source>
</evidence>
<organism evidence="2 3">
    <name type="scientific">Methylovirgula ligni</name>
    <dbReference type="NCBI Taxonomy" id="569860"/>
    <lineage>
        <taxon>Bacteria</taxon>
        <taxon>Pseudomonadati</taxon>
        <taxon>Pseudomonadota</taxon>
        <taxon>Alphaproteobacteria</taxon>
        <taxon>Hyphomicrobiales</taxon>
        <taxon>Beijerinckiaceae</taxon>
        <taxon>Methylovirgula</taxon>
    </lineage>
</organism>
<dbReference type="InterPro" id="IPR025333">
    <property type="entry name" value="DUF4239"/>
</dbReference>
<keyword evidence="1" id="KW-1133">Transmembrane helix</keyword>
<accession>A0A3D9YMV0</accession>
<feature type="transmembrane region" description="Helical" evidence="1">
    <location>
        <begin position="181"/>
        <end position="205"/>
    </location>
</feature>
<keyword evidence="1" id="KW-0472">Membrane</keyword>
<keyword evidence="1" id="KW-0812">Transmembrane</keyword>
<proteinExistence type="predicted"/>
<reference evidence="2 3" key="1">
    <citation type="submission" date="2018-08" db="EMBL/GenBank/DDBJ databases">
        <title>Genomic Encyclopedia of Type Strains, Phase IV (KMG-IV): sequencing the most valuable type-strain genomes for metagenomic binning, comparative biology and taxonomic classification.</title>
        <authorList>
            <person name="Goeker M."/>
        </authorList>
    </citation>
    <scope>NUCLEOTIDE SEQUENCE [LARGE SCALE GENOMIC DNA]</scope>
    <source>
        <strain evidence="2 3">BW863</strain>
    </source>
</reference>
<dbReference type="Pfam" id="PF14023">
    <property type="entry name" value="Bestrophin-like"/>
    <property type="match status" value="1"/>
</dbReference>
<dbReference type="Proteomes" id="UP000256900">
    <property type="component" value="Unassembled WGS sequence"/>
</dbReference>
<dbReference type="AlphaFoldDB" id="A0A3D9YMV0"/>
<feature type="transmembrane region" description="Helical" evidence="1">
    <location>
        <begin position="52"/>
        <end position="71"/>
    </location>
</feature>
<sequence>MIDFLTTAPLWVEILLVVIIPTVIAMLGPSLIRRFVQLEHLAINNEVAGFKFATIGVTYAVLLAFSIVVVWEKASDAESTIEREAGAAATIYRLSNGLGEPKRTDLRTAMTRYLSSTIKDEWSTMEHGKSNKPTWEALGDLYTAMIAPGAADDVSIKTEIFNQLTVITQARRARLIAADGIVPGPVWAIVFLCAFLVIGFTFFFGTQNLRAQTLMTGLLAFLIFSELVIVIALERPFAGGIKEAPTPLVHVLQDFAPS</sequence>
<feature type="transmembrane region" description="Helical" evidence="1">
    <location>
        <begin position="211"/>
        <end position="233"/>
    </location>
</feature>
<feature type="transmembrane region" description="Helical" evidence="1">
    <location>
        <begin position="12"/>
        <end position="32"/>
    </location>
</feature>
<protein>
    <submittedName>
        <fullName evidence="2">Uncharacterized protein DUF4239</fullName>
    </submittedName>
</protein>
<evidence type="ECO:0000256" key="1">
    <source>
        <dbReference type="SAM" id="Phobius"/>
    </source>
</evidence>
<name>A0A3D9YMV0_9HYPH</name>
<dbReference type="EMBL" id="QUMO01000006">
    <property type="protein sequence ID" value="REF83221.1"/>
    <property type="molecule type" value="Genomic_DNA"/>
</dbReference>
<evidence type="ECO:0000313" key="2">
    <source>
        <dbReference type="EMBL" id="REF83221.1"/>
    </source>
</evidence>
<keyword evidence="3" id="KW-1185">Reference proteome</keyword>
<gene>
    <name evidence="2" type="ORF">DES32_3136</name>
</gene>